<evidence type="ECO:0000256" key="1">
    <source>
        <dbReference type="SAM" id="MobiDB-lite"/>
    </source>
</evidence>
<keyword evidence="3" id="KW-1185">Reference proteome</keyword>
<dbReference type="EMBL" id="JAUZVT010000002">
    <property type="protein sequence ID" value="MDT3331408.1"/>
    <property type="molecule type" value="Genomic_DNA"/>
</dbReference>
<evidence type="ECO:0000313" key="3">
    <source>
        <dbReference type="Proteomes" id="UP001262835"/>
    </source>
</evidence>
<gene>
    <name evidence="2" type="ORF">Q9S78_12085</name>
</gene>
<dbReference type="RefSeq" id="WP_311870416.1">
    <property type="nucleotide sequence ID" value="NZ_JAUZVT010000002.1"/>
</dbReference>
<protein>
    <recommendedName>
        <fullName evidence="4">G5 domain-containing protein</fullName>
    </recommendedName>
</protein>
<feature type="region of interest" description="Disordered" evidence="1">
    <location>
        <begin position="1"/>
        <end position="51"/>
    </location>
</feature>
<sequence length="106" mass="10951">MAARKKEDAPETTTLDSDVTKPSVTAPGDGPADTTEPTEVAVSVPPQPGDEAIEVGTVNAVKPVGKPAVAEMDESEHRIEKYDAVKPDGSVVTVTHNIDTGATSVK</sequence>
<feature type="compositionally biased region" description="Polar residues" evidence="1">
    <location>
        <begin position="11"/>
        <end position="23"/>
    </location>
</feature>
<proteinExistence type="predicted"/>
<evidence type="ECO:0000313" key="2">
    <source>
        <dbReference type="EMBL" id="MDT3331408.1"/>
    </source>
</evidence>
<organism evidence="2 3">
    <name type="scientific">Microbacterium aquilitoris</name>
    <dbReference type="NCBI Taxonomy" id="3067307"/>
    <lineage>
        <taxon>Bacteria</taxon>
        <taxon>Bacillati</taxon>
        <taxon>Actinomycetota</taxon>
        <taxon>Actinomycetes</taxon>
        <taxon>Micrococcales</taxon>
        <taxon>Microbacteriaceae</taxon>
        <taxon>Microbacterium</taxon>
    </lineage>
</organism>
<accession>A0ABU3GL30</accession>
<comment type="caution">
    <text evidence="2">The sequence shown here is derived from an EMBL/GenBank/DDBJ whole genome shotgun (WGS) entry which is preliminary data.</text>
</comment>
<evidence type="ECO:0008006" key="4">
    <source>
        <dbReference type="Google" id="ProtNLM"/>
    </source>
</evidence>
<name>A0ABU3GL30_9MICO</name>
<dbReference type="Proteomes" id="UP001262835">
    <property type="component" value="Unassembled WGS sequence"/>
</dbReference>
<reference evidence="2 3" key="1">
    <citation type="submission" date="2023-08" db="EMBL/GenBank/DDBJ databases">
        <title>Microbacterium aquilitoris sp. nov. and Microbacterium gwkjibeachense sp. nov., isolated from beach.</title>
        <authorList>
            <person name="Lee S.D."/>
            <person name="Yang H."/>
            <person name="Kim I."/>
        </authorList>
    </citation>
    <scope>NUCLEOTIDE SEQUENCE [LARGE SCALE GENOMIC DNA]</scope>
    <source>
        <strain evidence="2 3">KSW-18</strain>
    </source>
</reference>